<dbReference type="AlphaFoldDB" id="A0A9X1TGP9"/>
<keyword evidence="3" id="KW-1185">Reference proteome</keyword>
<evidence type="ECO:0000313" key="3">
    <source>
        <dbReference type="Proteomes" id="UP001139000"/>
    </source>
</evidence>
<feature type="domain" description="Integrase catalytic" evidence="1">
    <location>
        <begin position="109"/>
        <end position="278"/>
    </location>
</feature>
<dbReference type="SUPFAM" id="SSF53098">
    <property type="entry name" value="Ribonuclease H-like"/>
    <property type="match status" value="1"/>
</dbReference>
<dbReference type="RefSeq" id="WP_244784659.1">
    <property type="nucleotide sequence ID" value="NZ_CP094997.1"/>
</dbReference>
<comment type="caution">
    <text evidence="2">The sequence shown here is derived from an EMBL/GenBank/DDBJ whole genome shotgun (WGS) entry which is preliminary data.</text>
</comment>
<dbReference type="PROSITE" id="PS50994">
    <property type="entry name" value="INTEGRASE"/>
    <property type="match status" value="1"/>
</dbReference>
<organism evidence="2 3">
    <name type="scientific">Dyadobacter chenwenxiniae</name>
    <dbReference type="NCBI Taxonomy" id="2906456"/>
    <lineage>
        <taxon>Bacteria</taxon>
        <taxon>Pseudomonadati</taxon>
        <taxon>Bacteroidota</taxon>
        <taxon>Cytophagia</taxon>
        <taxon>Cytophagales</taxon>
        <taxon>Spirosomataceae</taxon>
        <taxon>Dyadobacter</taxon>
    </lineage>
</organism>
<dbReference type="EMBL" id="JAJTTC010000015">
    <property type="protein sequence ID" value="MCF0065801.1"/>
    <property type="molecule type" value="Genomic_DNA"/>
</dbReference>
<evidence type="ECO:0000259" key="1">
    <source>
        <dbReference type="PROSITE" id="PS50994"/>
    </source>
</evidence>
<gene>
    <name evidence="2" type="ORF">LXM26_30085</name>
</gene>
<dbReference type="InterPro" id="IPR012337">
    <property type="entry name" value="RNaseH-like_sf"/>
</dbReference>
<dbReference type="InterPro" id="IPR001584">
    <property type="entry name" value="Integrase_cat-core"/>
</dbReference>
<dbReference type="Proteomes" id="UP001139000">
    <property type="component" value="Unassembled WGS sequence"/>
</dbReference>
<dbReference type="Gene3D" id="3.30.420.10">
    <property type="entry name" value="Ribonuclease H-like superfamily/Ribonuclease H"/>
    <property type="match status" value="1"/>
</dbReference>
<dbReference type="InterPro" id="IPR048020">
    <property type="entry name" value="Transpos_IS3"/>
</dbReference>
<dbReference type="InterPro" id="IPR050900">
    <property type="entry name" value="Transposase_IS3/IS150/IS904"/>
</dbReference>
<proteinExistence type="predicted"/>
<dbReference type="InterPro" id="IPR036397">
    <property type="entry name" value="RNaseH_sf"/>
</dbReference>
<dbReference type="GO" id="GO:0003676">
    <property type="term" value="F:nucleic acid binding"/>
    <property type="evidence" value="ECO:0007669"/>
    <property type="project" value="InterPro"/>
</dbReference>
<name>A0A9X1TGP9_9BACT</name>
<dbReference type="PANTHER" id="PTHR46889">
    <property type="entry name" value="TRANSPOSASE INSF FOR INSERTION SEQUENCE IS3B-RELATED"/>
    <property type="match status" value="1"/>
</dbReference>
<evidence type="ECO:0000313" key="2">
    <source>
        <dbReference type="EMBL" id="MCF0065801.1"/>
    </source>
</evidence>
<sequence>MKTLCELFGYGRQAWYEAIKRKDRRADDERLLVAQIRLIRLQHHKVGAEKLYFQMKDWCIAHGINIGRDKFFKILRDNGLMIRRRTRKAITTNSRHNLRRYPNLIRDLEISGPNQLWPGRRAVSDMTYLTLTRGFVYMSLVTDAYSRKIVGWSVHKSLQTEGPLLALRKALRTIMGTENLKLIHHSDRGVQYCSRSYIQLLKNNKVDISMTEHGDPYENALAERMNRTLKEEFSLDRTFFSYEQAKQLAAEAIAYYNQTRPHASCNYLTPNQAHECNGTMLKKWRPAKRKITGILQNRLVYKMV</sequence>
<dbReference type="GO" id="GO:0015074">
    <property type="term" value="P:DNA integration"/>
    <property type="evidence" value="ECO:0007669"/>
    <property type="project" value="InterPro"/>
</dbReference>
<dbReference type="Pfam" id="PF13683">
    <property type="entry name" value="rve_3"/>
    <property type="match status" value="1"/>
</dbReference>
<dbReference type="NCBIfam" id="NF033516">
    <property type="entry name" value="transpos_IS3"/>
    <property type="match status" value="1"/>
</dbReference>
<dbReference type="PANTHER" id="PTHR46889:SF5">
    <property type="entry name" value="INTEGRASE PROTEIN"/>
    <property type="match status" value="1"/>
</dbReference>
<reference evidence="2" key="1">
    <citation type="submission" date="2021-12" db="EMBL/GenBank/DDBJ databases">
        <title>Novel species in genus Dyadobacter.</title>
        <authorList>
            <person name="Ma C."/>
        </authorList>
    </citation>
    <scope>NUCLEOTIDE SEQUENCE</scope>
    <source>
        <strain evidence="2">LJ419</strain>
    </source>
</reference>
<protein>
    <submittedName>
        <fullName evidence="2">IS3 family transposase</fullName>
    </submittedName>
</protein>
<accession>A0A9X1TGP9</accession>